<dbReference type="InterPro" id="IPR010796">
    <property type="entry name" value="C2_B9-type_dom"/>
</dbReference>
<comment type="subcellular location">
    <subcellularLocation>
        <location evidence="1">Cytoplasm</location>
        <location evidence="1">Cytoskeleton</location>
        <location evidence="1">Cilium basal body</location>
    </subcellularLocation>
</comment>
<dbReference type="Proteomes" id="UP001432322">
    <property type="component" value="Unassembled WGS sequence"/>
</dbReference>
<evidence type="ECO:0000313" key="6">
    <source>
        <dbReference type="EMBL" id="GMT23669.1"/>
    </source>
</evidence>
<keyword evidence="7" id="KW-1185">Reference proteome</keyword>
<gene>
    <name evidence="6" type="ORF">PFISCL1PPCAC_14966</name>
</gene>
<evidence type="ECO:0000256" key="3">
    <source>
        <dbReference type="ARBA" id="ARBA00022794"/>
    </source>
</evidence>
<name>A0AAV5VZ55_9BILA</name>
<reference evidence="6" key="1">
    <citation type="submission" date="2023-10" db="EMBL/GenBank/DDBJ databases">
        <title>Genome assembly of Pristionchus species.</title>
        <authorList>
            <person name="Yoshida K."/>
            <person name="Sommer R.J."/>
        </authorList>
    </citation>
    <scope>NUCLEOTIDE SEQUENCE</scope>
    <source>
        <strain evidence="6">RS5133</strain>
    </source>
</reference>
<evidence type="ECO:0000256" key="1">
    <source>
        <dbReference type="ARBA" id="ARBA00004120"/>
    </source>
</evidence>
<dbReference type="Pfam" id="PF07162">
    <property type="entry name" value="B9-C2"/>
    <property type="match status" value="1"/>
</dbReference>
<dbReference type="AlphaFoldDB" id="A0AAV5VZ55"/>
<keyword evidence="2" id="KW-0963">Cytoplasm</keyword>
<evidence type="ECO:0000256" key="5">
    <source>
        <dbReference type="ARBA" id="ARBA00023273"/>
    </source>
</evidence>
<organism evidence="6 7">
    <name type="scientific">Pristionchus fissidentatus</name>
    <dbReference type="NCBI Taxonomy" id="1538716"/>
    <lineage>
        <taxon>Eukaryota</taxon>
        <taxon>Metazoa</taxon>
        <taxon>Ecdysozoa</taxon>
        <taxon>Nematoda</taxon>
        <taxon>Chromadorea</taxon>
        <taxon>Rhabditida</taxon>
        <taxon>Rhabditina</taxon>
        <taxon>Diplogasteromorpha</taxon>
        <taxon>Diplogasteroidea</taxon>
        <taxon>Neodiplogasteridae</taxon>
        <taxon>Pristionchus</taxon>
    </lineage>
</organism>
<dbReference type="PANTHER" id="PTHR12968:SF4">
    <property type="entry name" value="TECTONIC-LIKE COMPLEX MEMBER MKS1"/>
    <property type="match status" value="1"/>
</dbReference>
<protein>
    <submittedName>
        <fullName evidence="6">Uncharacterized protein</fullName>
    </submittedName>
</protein>
<evidence type="ECO:0000313" key="7">
    <source>
        <dbReference type="Proteomes" id="UP001432322"/>
    </source>
</evidence>
<dbReference type="EMBL" id="BTSY01000004">
    <property type="protein sequence ID" value="GMT23669.1"/>
    <property type="molecule type" value="Genomic_DNA"/>
</dbReference>
<evidence type="ECO:0000256" key="2">
    <source>
        <dbReference type="ARBA" id="ARBA00022490"/>
    </source>
</evidence>
<sequence length="122" mass="13845">MSYRITLNSASGFTFDGISIEYCVDLPSNFKTLPDTETNGRTMQCFSRRDENHDSTFHIDHSIEFTCLLRPSSISFPLFPPRIRLGIVSRDAWGRQYCAGYGVLSLPITPTVNESLSVNCWR</sequence>
<keyword evidence="4" id="KW-0206">Cytoskeleton</keyword>
<evidence type="ECO:0000256" key="4">
    <source>
        <dbReference type="ARBA" id="ARBA00023212"/>
    </source>
</evidence>
<accession>A0AAV5VZ55</accession>
<keyword evidence="5" id="KW-0966">Cell projection</keyword>
<dbReference type="PROSITE" id="PS51381">
    <property type="entry name" value="C2_B9"/>
    <property type="match status" value="1"/>
</dbReference>
<dbReference type="GO" id="GO:0060271">
    <property type="term" value="P:cilium assembly"/>
    <property type="evidence" value="ECO:0007669"/>
    <property type="project" value="TreeGrafter"/>
</dbReference>
<comment type="caution">
    <text evidence="6">The sequence shown here is derived from an EMBL/GenBank/DDBJ whole genome shotgun (WGS) entry which is preliminary data.</text>
</comment>
<feature type="non-terminal residue" evidence="6">
    <location>
        <position position="122"/>
    </location>
</feature>
<proteinExistence type="predicted"/>
<keyword evidence="3" id="KW-0970">Cilium biogenesis/degradation</keyword>
<dbReference type="GO" id="GO:0036038">
    <property type="term" value="C:MKS complex"/>
    <property type="evidence" value="ECO:0007669"/>
    <property type="project" value="TreeGrafter"/>
</dbReference>
<dbReference type="PANTHER" id="PTHR12968">
    <property type="entry name" value="B9 DOMAIN-CONTAINING"/>
    <property type="match status" value="1"/>
</dbReference>